<reference evidence="1" key="1">
    <citation type="submission" date="2016-10" db="EMBL/GenBank/DDBJ databases">
        <title>Sequence of Gallionella enrichment culture.</title>
        <authorList>
            <person name="Poehlein A."/>
            <person name="Muehling M."/>
            <person name="Daniel R."/>
        </authorList>
    </citation>
    <scope>NUCLEOTIDE SEQUENCE</scope>
</reference>
<comment type="caution">
    <text evidence="1">The sequence shown here is derived from an EMBL/GenBank/DDBJ whole genome shotgun (WGS) entry which is preliminary data.</text>
</comment>
<protein>
    <submittedName>
        <fullName evidence="1">Uncharacterized protein</fullName>
    </submittedName>
</protein>
<evidence type="ECO:0000313" key="1">
    <source>
        <dbReference type="EMBL" id="OIQ72097.1"/>
    </source>
</evidence>
<accession>A0A1J5PKM5</accession>
<dbReference type="AlphaFoldDB" id="A0A1J5PKM5"/>
<name>A0A1J5PKM5_9ZZZZ</name>
<dbReference type="EMBL" id="MLJW01003418">
    <property type="protein sequence ID" value="OIQ72097.1"/>
    <property type="molecule type" value="Genomic_DNA"/>
</dbReference>
<proteinExistence type="predicted"/>
<sequence length="188" mass="20993">MDETHIQHAVSFVEHQYLHLTQIHHALLHQVKQPPGCGHQDVNPLFHAADLRVHADATKNGSRTQFKVFPVGLYRFFDLCGQLAGWREHQGANGDAAKFVAWCCFSAQFVEHGQHECRSFAGASLCTAEQIVSGQHQRNGLCLNGCGRFVALLQYGLDDGRSQIEFFKFHCVLHPIAGCQGIGLFWRG</sequence>
<organism evidence="1">
    <name type="scientific">mine drainage metagenome</name>
    <dbReference type="NCBI Taxonomy" id="410659"/>
    <lineage>
        <taxon>unclassified sequences</taxon>
        <taxon>metagenomes</taxon>
        <taxon>ecological metagenomes</taxon>
    </lineage>
</organism>
<dbReference type="AntiFam" id="ANF00149">
    <property type="entry name" value="Shadow ORF (opposite cshA)"/>
</dbReference>
<gene>
    <name evidence="1" type="ORF">GALL_462800</name>
</gene>